<feature type="compositionally biased region" description="Basic and acidic residues" evidence="1">
    <location>
        <begin position="98"/>
        <end position="111"/>
    </location>
</feature>
<dbReference type="SUPFAM" id="SSF48371">
    <property type="entry name" value="ARM repeat"/>
    <property type="match status" value="1"/>
</dbReference>
<dbReference type="OrthoDB" id="10064100at2759"/>
<feature type="region of interest" description="Disordered" evidence="1">
    <location>
        <begin position="92"/>
        <end position="122"/>
    </location>
</feature>
<name>A0A2U1NXZ2_ARTAN</name>
<dbReference type="InterPro" id="IPR011989">
    <property type="entry name" value="ARM-like"/>
</dbReference>
<dbReference type="Proteomes" id="UP000245207">
    <property type="component" value="Unassembled WGS sequence"/>
</dbReference>
<dbReference type="Gene3D" id="1.25.10.10">
    <property type="entry name" value="Leucine-rich Repeat Variant"/>
    <property type="match status" value="1"/>
</dbReference>
<gene>
    <name evidence="2" type="ORF">CTI12_AA216410</name>
</gene>
<evidence type="ECO:0000313" key="2">
    <source>
        <dbReference type="EMBL" id="PWA78300.1"/>
    </source>
</evidence>
<sequence>MGKQFTQEATDGWTWVFRGNIDARGLWKTCEPYGRIVDSYIANKLSKMGKRFGFVRFVGVENEEMFARSLANIWIGNHHIYAAVARFQRSQSRQKGVPKRDSEYKKVERKTGTPQPNLPNTRANHFPRSYASIVHGDVSSTYTARHPDAKKTVKEVGSMINMHRICSSEGFSDVKVHHVGGLWTWLEFQTSDACLAFKTNNNLKRMFATIMPVQSNFVIDERMIWIEINGLPLCAWGSAAIKKVANMFGKFMFFEYDHAQNMSIGRVCIATKYKKFIDEEVSVEINGESFAVYVRELSNSSIKIEEENESECGLSDNDQVENEKECDNVKINEHVDDTVIKDDTTTLNQQEHVGGSHDHTDLQEHVAKDDTINEQEHVVTNDEIDAENQKHEASNGDASQSDTSCPPGFEFLKMQSKQKQQVPSSPIISSCSTSFARYRKKDIKGTSLLYEINRLIEVGGTLGMARGFSGGLISIWDPASFVKQEIWCDVNYIIVQGNWNHSGRYVVFVDLNVVRNEGERYGSVFSSTEAQSFNDFIDESRLLEMQMEDVLDDNNDLKALVLDRLWSDHNPILLHSLKTDYGPIPFKFFSLWLQRKGIDELKFIKNRLKNWHVDNKKVDESRKCDITSKLVDLELKIDSTIASEEEKEERIQILHQLNDIDRFKSLDLIQRLGLNGTWKATRILNSSMVKEAFLQFYKDKFQSYVPQVNYTSHSSFASLSMAERIDLEKSEQLAKLVLNKMQSIGFEVEENPYTSTWKEQLAKLVLNKMQSIGFEVEENPYTSTWKVHRLACLEVKKIINKITNIFPALESARPRCKSGLQVLCSLHDCMEKCKLLLRYCSESSKLYLAISGERIILRCERIRISLESCLSQLQNLVEPTLAIQISKIVNYIKTASFTLDTSEYEAGSVLLALLHQDIAASKTANLDELKAFKFAAFRLHITSPLALVIEKRSIRKLLSKISDTDPVKRKILNYLLYLVKKYGRSMKESEEQEGEDDVFDSLEPPLKFKTRHLRILSSSSSVPSLNSSLGDLNLHVENVSFQSLDTISSEFDAEDNNEEKREGFKCSPVRDNGTNLFILGNLSVLPWASRRKVVEDVKNQLQDDQGSNVSISTSYIKPVFKFLKEAHRIGDSGARRHGAELLLMFLNECRTDVPPLPKEAMHDLSLFLGSEITEEALLILELLSCQQRYNSEIVASGILSFILERIKNPKSKHNNLALRVLCNMSAHTDLGHHLIYLGFIQYLVPFLDDLLLCGYCVKIFSNLCAIEEAAAHFWENERCITSIVELLEVGKDEEQEHALDILLSLYYQQDELRGILLQDGTVSSLVNISENGSCRGKLLSVELLQLLYDEHSQVCSLSDTSQSTNGNSKAKDSCSKPSGLFGRMKLRFRKSIW</sequence>
<evidence type="ECO:0000256" key="1">
    <source>
        <dbReference type="SAM" id="MobiDB-lite"/>
    </source>
</evidence>
<dbReference type="PANTHER" id="PTHR46700">
    <property type="entry name" value="ARM REPEAT SUPERFAMILY PROTEIN"/>
    <property type="match status" value="1"/>
</dbReference>
<keyword evidence="3" id="KW-1185">Reference proteome</keyword>
<dbReference type="EMBL" id="PKPP01002008">
    <property type="protein sequence ID" value="PWA78300.1"/>
    <property type="molecule type" value="Genomic_DNA"/>
</dbReference>
<comment type="caution">
    <text evidence="2">The sequence shown here is derived from an EMBL/GenBank/DDBJ whole genome shotgun (WGS) entry which is preliminary data.</text>
</comment>
<dbReference type="SUPFAM" id="SSF54928">
    <property type="entry name" value="RNA-binding domain, RBD"/>
    <property type="match status" value="1"/>
</dbReference>
<dbReference type="InterPro" id="IPR016024">
    <property type="entry name" value="ARM-type_fold"/>
</dbReference>
<dbReference type="PANTHER" id="PTHR46700:SF1">
    <property type="entry name" value="ARM REPEAT SUPERFAMILY PROTEIN"/>
    <property type="match status" value="1"/>
</dbReference>
<dbReference type="GO" id="GO:0003676">
    <property type="term" value="F:nucleic acid binding"/>
    <property type="evidence" value="ECO:0007669"/>
    <property type="project" value="InterPro"/>
</dbReference>
<evidence type="ECO:0000313" key="3">
    <source>
        <dbReference type="Proteomes" id="UP000245207"/>
    </source>
</evidence>
<reference evidence="2 3" key="1">
    <citation type="journal article" date="2018" name="Mol. Plant">
        <title>The genome of Artemisia annua provides insight into the evolution of Asteraceae family and artemisinin biosynthesis.</title>
        <authorList>
            <person name="Shen Q."/>
            <person name="Zhang L."/>
            <person name="Liao Z."/>
            <person name="Wang S."/>
            <person name="Yan T."/>
            <person name="Shi P."/>
            <person name="Liu M."/>
            <person name="Fu X."/>
            <person name="Pan Q."/>
            <person name="Wang Y."/>
            <person name="Lv Z."/>
            <person name="Lu X."/>
            <person name="Zhang F."/>
            <person name="Jiang W."/>
            <person name="Ma Y."/>
            <person name="Chen M."/>
            <person name="Hao X."/>
            <person name="Li L."/>
            <person name="Tang Y."/>
            <person name="Lv G."/>
            <person name="Zhou Y."/>
            <person name="Sun X."/>
            <person name="Brodelius P.E."/>
            <person name="Rose J.K.C."/>
            <person name="Tang K."/>
        </authorList>
    </citation>
    <scope>NUCLEOTIDE SEQUENCE [LARGE SCALE GENOMIC DNA]</scope>
    <source>
        <strain evidence="3">cv. Huhao1</strain>
        <tissue evidence="2">Leaf</tissue>
    </source>
</reference>
<feature type="region of interest" description="Disordered" evidence="1">
    <location>
        <begin position="388"/>
        <end position="409"/>
    </location>
</feature>
<dbReference type="InterPro" id="IPR035979">
    <property type="entry name" value="RBD_domain_sf"/>
</dbReference>
<proteinExistence type="predicted"/>
<protein>
    <submittedName>
        <fullName evidence="2">Armadillo-type fold protein</fullName>
    </submittedName>
</protein>
<dbReference type="STRING" id="35608.A0A2U1NXZ2"/>
<feature type="compositionally biased region" description="Polar residues" evidence="1">
    <location>
        <begin position="112"/>
        <end position="122"/>
    </location>
</feature>
<organism evidence="2 3">
    <name type="scientific">Artemisia annua</name>
    <name type="common">Sweet wormwood</name>
    <dbReference type="NCBI Taxonomy" id="35608"/>
    <lineage>
        <taxon>Eukaryota</taxon>
        <taxon>Viridiplantae</taxon>
        <taxon>Streptophyta</taxon>
        <taxon>Embryophyta</taxon>
        <taxon>Tracheophyta</taxon>
        <taxon>Spermatophyta</taxon>
        <taxon>Magnoliopsida</taxon>
        <taxon>eudicotyledons</taxon>
        <taxon>Gunneridae</taxon>
        <taxon>Pentapetalae</taxon>
        <taxon>asterids</taxon>
        <taxon>campanulids</taxon>
        <taxon>Asterales</taxon>
        <taxon>Asteraceae</taxon>
        <taxon>Asteroideae</taxon>
        <taxon>Anthemideae</taxon>
        <taxon>Artemisiinae</taxon>
        <taxon>Artemisia</taxon>
    </lineage>
</organism>
<accession>A0A2U1NXZ2</accession>